<dbReference type="GO" id="GO:0016614">
    <property type="term" value="F:oxidoreductase activity, acting on CH-OH group of donors"/>
    <property type="evidence" value="ECO:0007669"/>
    <property type="project" value="InterPro"/>
</dbReference>
<dbReference type="Gene3D" id="3.40.50.720">
    <property type="entry name" value="NAD(P)-binding Rossmann-like Domain"/>
    <property type="match status" value="1"/>
</dbReference>
<dbReference type="Pfam" id="PF00106">
    <property type="entry name" value="adh_short"/>
    <property type="match status" value="1"/>
</dbReference>
<dbReference type="InterPro" id="IPR002347">
    <property type="entry name" value="SDR_fam"/>
</dbReference>
<dbReference type="InParanoid" id="A0A1Z5SQD4"/>
<dbReference type="SUPFAM" id="SSF51735">
    <property type="entry name" value="NAD(P)-binding Rossmann-fold domains"/>
    <property type="match status" value="1"/>
</dbReference>
<evidence type="ECO:0000256" key="4">
    <source>
        <dbReference type="SAM" id="SignalP"/>
    </source>
</evidence>
<dbReference type="InterPro" id="IPR000172">
    <property type="entry name" value="GMC_OxRdtase_N"/>
</dbReference>
<feature type="domain" description="Glucose-methanol-choline oxidoreductase N-terminal" evidence="6">
    <location>
        <begin position="517"/>
        <end position="531"/>
    </location>
</feature>
<reference evidence="7 8" key="1">
    <citation type="submission" date="2017-01" db="EMBL/GenBank/DDBJ databases">
        <title>The recent genome duplication of the halophilic yeast Hortaea werneckii: insights from long-read sequencing.</title>
        <authorList>
            <person name="Sinha S."/>
            <person name="Flibotte S."/>
            <person name="Neira M."/>
            <person name="Lenassi M."/>
            <person name="Gostincar C."/>
            <person name="Stajich J.E."/>
            <person name="Nislow C.E."/>
        </authorList>
    </citation>
    <scope>NUCLEOTIDE SEQUENCE [LARGE SCALE GENOMIC DNA]</scope>
    <source>
        <strain evidence="7 8">EXF-2000</strain>
    </source>
</reference>
<gene>
    <name evidence="7" type="ORF">BTJ68_14303</name>
</gene>
<dbReference type="PANTHER" id="PTHR47190">
    <property type="entry name" value="DEHYDROGENASE, PUTATIVE-RELATED"/>
    <property type="match status" value="1"/>
</dbReference>
<dbReference type="Gene3D" id="3.50.50.60">
    <property type="entry name" value="FAD/NAD(P)-binding domain"/>
    <property type="match status" value="1"/>
</dbReference>
<dbReference type="Gene3D" id="2.60.40.1210">
    <property type="entry name" value="Cellobiose dehydrogenase, cytochrome domain"/>
    <property type="match status" value="1"/>
</dbReference>
<dbReference type="PROSITE" id="PS00623">
    <property type="entry name" value="GMC_OXRED_1"/>
    <property type="match status" value="1"/>
</dbReference>
<keyword evidence="4" id="KW-0732">Signal</keyword>
<dbReference type="Gene3D" id="3.30.410.10">
    <property type="entry name" value="Cholesterol Oxidase, domain 2"/>
    <property type="match status" value="1"/>
</dbReference>
<dbReference type="OrthoDB" id="413885at2759"/>
<name>A0A1Z5SQD4_HORWE</name>
<dbReference type="InterPro" id="IPR015920">
    <property type="entry name" value="Cellobiose_DH-like_cyt"/>
</dbReference>
<feature type="compositionally biased region" description="Polar residues" evidence="3">
    <location>
        <begin position="819"/>
        <end position="830"/>
    </location>
</feature>
<feature type="compositionally biased region" description="Polar residues" evidence="3">
    <location>
        <begin position="854"/>
        <end position="879"/>
    </location>
</feature>
<feature type="signal peptide" evidence="4">
    <location>
        <begin position="1"/>
        <end position="20"/>
    </location>
</feature>
<evidence type="ECO:0000313" key="7">
    <source>
        <dbReference type="EMBL" id="OTA23042.1"/>
    </source>
</evidence>
<protein>
    <recommendedName>
        <fullName evidence="5 6">Glucose-methanol-choline oxidoreductase N-terminal domain-containing protein</fullName>
    </recommendedName>
</protein>
<dbReference type="InterPro" id="IPR036291">
    <property type="entry name" value="NAD(P)-bd_dom_sf"/>
</dbReference>
<evidence type="ECO:0000313" key="8">
    <source>
        <dbReference type="Proteomes" id="UP000194280"/>
    </source>
</evidence>
<keyword evidence="2" id="KW-0285">Flavoprotein</keyword>
<comment type="similarity">
    <text evidence="1 2">Belongs to the GMC oxidoreductase family.</text>
</comment>
<feature type="region of interest" description="Disordered" evidence="3">
    <location>
        <begin position="808"/>
        <end position="931"/>
    </location>
</feature>
<comment type="caution">
    <text evidence="7">The sequence shown here is derived from an EMBL/GenBank/DDBJ whole genome shotgun (WGS) entry which is preliminary data.</text>
</comment>
<feature type="compositionally biased region" description="Polar residues" evidence="3">
    <location>
        <begin position="886"/>
        <end position="895"/>
    </location>
</feature>
<proteinExistence type="inferred from homology"/>
<evidence type="ECO:0000256" key="3">
    <source>
        <dbReference type="SAM" id="MobiDB-lite"/>
    </source>
</evidence>
<dbReference type="STRING" id="1157616.A0A1Z5SQD4"/>
<evidence type="ECO:0000259" key="5">
    <source>
        <dbReference type="PROSITE" id="PS00623"/>
    </source>
</evidence>
<feature type="region of interest" description="Disordered" evidence="3">
    <location>
        <begin position="224"/>
        <end position="250"/>
    </location>
</feature>
<dbReference type="Pfam" id="PF13450">
    <property type="entry name" value="NAD_binding_8"/>
    <property type="match status" value="1"/>
</dbReference>
<dbReference type="EMBL" id="MUNK01000324">
    <property type="protein sequence ID" value="OTA23042.1"/>
    <property type="molecule type" value="Genomic_DNA"/>
</dbReference>
<dbReference type="SUPFAM" id="SSF51905">
    <property type="entry name" value="FAD/NAD(P)-binding domain"/>
    <property type="match status" value="1"/>
</dbReference>
<sequence>MVKITNLAGALALGASTASAQTFKTYTDDNGIEFWQSTFETSVGDGGAQFGLALPAAAQSGFEEEYIGHLVVPKGGDDGTWMGLSHMSGMTGSLLLLSWLDGDEIMTSFRYASGYTQPDIYNGNATLSKISQNINDTHFELTYRCENCWSWDHEGAAGDQIPATTSSAVQIIGWAQATQAPNSPSDADSDIKQHDDDGIFGAAVGSARNSAYTSWVSLATATSAPATATATPTGSTNGTGSAGPTATATPTAAACPSANTMANSTWDYIIVGAGAGGIPLADKLSEDGSSVLLIEKGPASSGRWGGTMRPEWLVGSNLTRFDVPGLDNQIWKDSEGIACEDYSVMAGCVLGGGTAVNAGLWWKANPEDFDYNFPEGWKSSDMQSAVDRTFERIPFTDHPSMDGIIYKPQGYNIVSGALAAAGWENVTADEVPGKKNHTFSRPNHMFSNGERGGPMATYLVSASERKNFQLITNTTVPRVIRDGSHITGVETEAFLDGGMCGEINVTPGTGKVILSAGAFGTPKILFRSGIGPQDQLEIVQKAEGSAMVGSSDWINLPVGHNLDDHTNTDIVITHPNVSFYDFYAAYNNPIKSDAESYLNDRTGILAQSAPNLSVLFWEEILGDDGIVRQMQYTARVEGGHGISSNQSMVISQYLGRGKTSRGRTVINGALDMTVSQVPYLNNEHDISAVAAGIESLKAALSKDPQIKIVFPAANTSTEDFLADYATTTGSRSANHWMGSCKMGPDSGLDNGTSVVDTDTKVYGTDNLFVVDASIFPGMVSTNPSALIVAVAEKASGLIADAKVEGNPNQVSASAPFPLGNSTSPQGTGMPSGTGLPYSTGVSLAPSAISSPSSKCTSDVTITRTRKASSQTARVSTQAVETAARPATSSAHSTFTMPADGFQPSNGTLPSATGTASTATGTAPVASGTAPTASSILPTATGALVEPWAAAAARGIPAASSVLMAGFARTLTRTTASASSQAVPALDDTIDLLHAMLYGANIEMVSVEAIRKANAQGKSLDGLVCVFVGGTGGIGESTARELFIRATRPRAVIVGRSEQKAAQLIEDLKEINPEGEAYFLQKDVSLLRNVDELCDELKRREPKINCLFVTAGYMTLRGRNETVEGLDRKMCVNYYSRIRCMVNLIPCLKAASDQGEISRAISVLAAGSEGDVAIDDLDLRHNFTLHACLAHCAVMTDFAVEELARRYPFTSFSHSYPGTVKTGIANELTGPVRLAVKVMYAVMTPWILNVKESGERHFFQMTNKCYPAAQGGVGIEPPDDVSIMRGSNGQVGSGAYLIDWDGKPTGDENVLKRYRDLGMPQKVWEHTMAMFEQAERLNRKAAKRPASREAEGAGRPIPDPVGWRPA</sequence>
<dbReference type="Pfam" id="PF05199">
    <property type="entry name" value="GMC_oxred_C"/>
    <property type="match status" value="1"/>
</dbReference>
<feature type="compositionally biased region" description="Low complexity" evidence="3">
    <location>
        <begin position="909"/>
        <end position="931"/>
    </location>
</feature>
<feature type="region of interest" description="Disordered" evidence="3">
    <location>
        <begin position="1336"/>
        <end position="1365"/>
    </location>
</feature>
<dbReference type="SUPFAM" id="SSF54373">
    <property type="entry name" value="FAD-linked reductases, C-terminal domain"/>
    <property type="match status" value="1"/>
</dbReference>
<dbReference type="VEuPathDB" id="FungiDB:BTJ68_14303"/>
<dbReference type="CDD" id="cd09630">
    <property type="entry name" value="CDH_like_cytochrome"/>
    <property type="match status" value="1"/>
</dbReference>
<dbReference type="Pfam" id="PF16010">
    <property type="entry name" value="CDH-cyt"/>
    <property type="match status" value="1"/>
</dbReference>
<keyword evidence="2" id="KW-0274">FAD</keyword>
<dbReference type="InterPro" id="IPR053208">
    <property type="entry name" value="GMC_Oxidoreductase_CD"/>
</dbReference>
<keyword evidence="8" id="KW-1185">Reference proteome</keyword>
<evidence type="ECO:0000256" key="1">
    <source>
        <dbReference type="ARBA" id="ARBA00010790"/>
    </source>
</evidence>
<feature type="domain" description="Glucose-methanol-choline oxidoreductase N-terminal" evidence="5">
    <location>
        <begin position="347"/>
        <end position="370"/>
    </location>
</feature>
<dbReference type="InterPro" id="IPR007867">
    <property type="entry name" value="GMC_OxRtase_C"/>
</dbReference>
<dbReference type="InterPro" id="IPR036188">
    <property type="entry name" value="FAD/NAD-bd_sf"/>
</dbReference>
<dbReference type="SUPFAM" id="SSF49344">
    <property type="entry name" value="CBD9-like"/>
    <property type="match status" value="1"/>
</dbReference>
<feature type="compositionally biased region" description="Low complexity" evidence="3">
    <location>
        <begin position="842"/>
        <end position="853"/>
    </location>
</feature>
<evidence type="ECO:0000256" key="2">
    <source>
        <dbReference type="RuleBase" id="RU003968"/>
    </source>
</evidence>
<dbReference type="PANTHER" id="PTHR47190:SF2">
    <property type="entry name" value="CELLOBIOSE DEHYDROGENASE (AFU_ORTHOLOGUE AFUA_2G17620)"/>
    <property type="match status" value="1"/>
</dbReference>
<evidence type="ECO:0000259" key="6">
    <source>
        <dbReference type="PROSITE" id="PS00624"/>
    </source>
</evidence>
<feature type="chain" id="PRO_5012916092" description="Glucose-methanol-choline oxidoreductase N-terminal domain-containing protein" evidence="4">
    <location>
        <begin position="21"/>
        <end position="1365"/>
    </location>
</feature>
<organism evidence="7 8">
    <name type="scientific">Hortaea werneckii EXF-2000</name>
    <dbReference type="NCBI Taxonomy" id="1157616"/>
    <lineage>
        <taxon>Eukaryota</taxon>
        <taxon>Fungi</taxon>
        <taxon>Dikarya</taxon>
        <taxon>Ascomycota</taxon>
        <taxon>Pezizomycotina</taxon>
        <taxon>Dothideomycetes</taxon>
        <taxon>Dothideomycetidae</taxon>
        <taxon>Mycosphaerellales</taxon>
        <taxon>Teratosphaeriaceae</taxon>
        <taxon>Hortaea</taxon>
    </lineage>
</organism>
<dbReference type="PROSITE" id="PS00624">
    <property type="entry name" value="GMC_OXRED_2"/>
    <property type="match status" value="1"/>
</dbReference>
<dbReference type="Pfam" id="PF00732">
    <property type="entry name" value="GMC_oxred_N"/>
    <property type="match status" value="1"/>
</dbReference>
<accession>A0A1Z5SQD4</accession>
<dbReference type="GO" id="GO:0050660">
    <property type="term" value="F:flavin adenine dinucleotide binding"/>
    <property type="evidence" value="ECO:0007669"/>
    <property type="project" value="InterPro"/>
</dbReference>
<dbReference type="Proteomes" id="UP000194280">
    <property type="component" value="Unassembled WGS sequence"/>
</dbReference>